<name>A0A2S0KD62_9ACTN</name>
<evidence type="ECO:0000256" key="1">
    <source>
        <dbReference type="ARBA" id="ARBA00004370"/>
    </source>
</evidence>
<keyword evidence="6" id="KW-1185">Reference proteome</keyword>
<keyword evidence="4" id="KW-1133">Transmembrane helix</keyword>
<dbReference type="PANTHER" id="PTHR37042:SF4">
    <property type="entry name" value="OUTER MEMBRANE PROTEIN RV1973"/>
    <property type="match status" value="1"/>
</dbReference>
<dbReference type="Proteomes" id="UP000239814">
    <property type="component" value="Chromosome"/>
</dbReference>
<evidence type="ECO:0008006" key="7">
    <source>
        <dbReference type="Google" id="ProtNLM"/>
    </source>
</evidence>
<dbReference type="EMBL" id="CP027433">
    <property type="protein sequence ID" value="AVL99580.1"/>
    <property type="molecule type" value="Genomic_DNA"/>
</dbReference>
<keyword evidence="2 4" id="KW-0472">Membrane</keyword>
<proteinExistence type="predicted"/>
<dbReference type="OrthoDB" id="5196392at2"/>
<organism evidence="5 6">
    <name type="scientific">Gordonia iterans</name>
    <dbReference type="NCBI Taxonomy" id="1004901"/>
    <lineage>
        <taxon>Bacteria</taxon>
        <taxon>Bacillati</taxon>
        <taxon>Actinomycetota</taxon>
        <taxon>Actinomycetes</taxon>
        <taxon>Mycobacteriales</taxon>
        <taxon>Gordoniaceae</taxon>
        <taxon>Gordonia</taxon>
    </lineage>
</organism>
<evidence type="ECO:0000256" key="4">
    <source>
        <dbReference type="SAM" id="Phobius"/>
    </source>
</evidence>
<keyword evidence="4" id="KW-0812">Transmembrane</keyword>
<evidence type="ECO:0000313" key="6">
    <source>
        <dbReference type="Proteomes" id="UP000239814"/>
    </source>
</evidence>
<dbReference type="KEGG" id="git:C6V83_04080"/>
<dbReference type="GO" id="GO:0016020">
    <property type="term" value="C:membrane"/>
    <property type="evidence" value="ECO:0007669"/>
    <property type="project" value="UniProtKB-SubCell"/>
</dbReference>
<accession>A0A2S0KD62</accession>
<evidence type="ECO:0000256" key="3">
    <source>
        <dbReference type="SAM" id="MobiDB-lite"/>
    </source>
</evidence>
<comment type="subcellular location">
    <subcellularLocation>
        <location evidence="1">Membrane</location>
    </subcellularLocation>
</comment>
<sequence length="214" mass="23134">MSGRLVSVRSVAVAVFTALVVAATVVTIVLGVMYGGARAEENARESALTAAREYVQKMYAWTPENVSDNINFMMGVLTGKAKEEYERYILGERIAEEIKQQKVVATVTDQGSGVVENTRDTAKVLLFINQSASRAGTEDVQVNPSRVVYTMEFRGGKWLINDAQILTDQTLEDLVAERDGTPRPETSMPVSPPPSSPAAESSEPTPTPEPVPTG</sequence>
<feature type="compositionally biased region" description="Pro residues" evidence="3">
    <location>
        <begin position="205"/>
        <end position="214"/>
    </location>
</feature>
<reference evidence="5 6" key="1">
    <citation type="submission" date="2018-03" db="EMBL/GenBank/DDBJ databases">
        <title>Characteristics and genome of n-alkane degrading marine bacteria Gordonia iterans isolated from crude oil contaminated in Tae-an, South Korea.</title>
        <authorList>
            <person name="Lee S.-S."/>
            <person name="Kim H."/>
        </authorList>
    </citation>
    <scope>NUCLEOTIDE SEQUENCE [LARGE SCALE GENOMIC DNA]</scope>
    <source>
        <strain evidence="5 6">Co17</strain>
    </source>
</reference>
<dbReference type="RefSeq" id="WP_105941315.1">
    <property type="nucleotide sequence ID" value="NZ_CP027433.1"/>
</dbReference>
<dbReference type="PANTHER" id="PTHR37042">
    <property type="entry name" value="OUTER MEMBRANE PROTEIN RV1973"/>
    <property type="match status" value="1"/>
</dbReference>
<gene>
    <name evidence="5" type="ORF">C6V83_04080</name>
</gene>
<evidence type="ECO:0000313" key="5">
    <source>
        <dbReference type="EMBL" id="AVL99580.1"/>
    </source>
</evidence>
<dbReference type="AlphaFoldDB" id="A0A2S0KD62"/>
<feature type="transmembrane region" description="Helical" evidence="4">
    <location>
        <begin position="12"/>
        <end position="34"/>
    </location>
</feature>
<feature type="region of interest" description="Disordered" evidence="3">
    <location>
        <begin position="174"/>
        <end position="214"/>
    </location>
</feature>
<protein>
    <recommendedName>
        <fullName evidence="7">Mammalian cell entry protein</fullName>
    </recommendedName>
</protein>
<evidence type="ECO:0000256" key="2">
    <source>
        <dbReference type="ARBA" id="ARBA00023136"/>
    </source>
</evidence>